<feature type="repeat" description="ANK" evidence="3">
    <location>
        <begin position="78"/>
        <end position="110"/>
    </location>
</feature>
<dbReference type="AlphaFoldDB" id="A0A9N9MBW7"/>
<dbReference type="OrthoDB" id="6739670at2759"/>
<keyword evidence="2 3" id="KW-0040">ANK repeat</keyword>
<dbReference type="PROSITE" id="PS50088">
    <property type="entry name" value="ANK_REPEAT"/>
    <property type="match status" value="5"/>
</dbReference>
<name>A0A9N9MBW7_9CUCU</name>
<dbReference type="EMBL" id="OU892277">
    <property type="protein sequence ID" value="CAG9761171.1"/>
    <property type="molecule type" value="Genomic_DNA"/>
</dbReference>
<evidence type="ECO:0000313" key="4">
    <source>
        <dbReference type="EMBL" id="CAG9761171.1"/>
    </source>
</evidence>
<dbReference type="PROSITE" id="PS50297">
    <property type="entry name" value="ANK_REP_REGION"/>
    <property type="match status" value="5"/>
</dbReference>
<dbReference type="InterPro" id="IPR002110">
    <property type="entry name" value="Ankyrin_rpt"/>
</dbReference>
<gene>
    <name evidence="4" type="ORF">CEUTPL_LOCUS1880</name>
</gene>
<dbReference type="PRINTS" id="PR01415">
    <property type="entry name" value="ANKYRIN"/>
</dbReference>
<feature type="repeat" description="ANK" evidence="3">
    <location>
        <begin position="111"/>
        <end position="143"/>
    </location>
</feature>
<dbReference type="PANTHER" id="PTHR24198:SF165">
    <property type="entry name" value="ANKYRIN REPEAT-CONTAINING PROTEIN-RELATED"/>
    <property type="match status" value="1"/>
</dbReference>
<proteinExistence type="predicted"/>
<feature type="repeat" description="ANK" evidence="3">
    <location>
        <begin position="279"/>
        <end position="312"/>
    </location>
</feature>
<dbReference type="Proteomes" id="UP001152799">
    <property type="component" value="Chromosome 1"/>
</dbReference>
<dbReference type="Pfam" id="PF12796">
    <property type="entry name" value="Ank_2"/>
    <property type="match status" value="2"/>
</dbReference>
<organism evidence="4 5">
    <name type="scientific">Ceutorhynchus assimilis</name>
    <name type="common">cabbage seed weevil</name>
    <dbReference type="NCBI Taxonomy" id="467358"/>
    <lineage>
        <taxon>Eukaryota</taxon>
        <taxon>Metazoa</taxon>
        <taxon>Ecdysozoa</taxon>
        <taxon>Arthropoda</taxon>
        <taxon>Hexapoda</taxon>
        <taxon>Insecta</taxon>
        <taxon>Pterygota</taxon>
        <taxon>Neoptera</taxon>
        <taxon>Endopterygota</taxon>
        <taxon>Coleoptera</taxon>
        <taxon>Polyphaga</taxon>
        <taxon>Cucujiformia</taxon>
        <taxon>Curculionidae</taxon>
        <taxon>Ceutorhynchinae</taxon>
        <taxon>Ceutorhynchus</taxon>
    </lineage>
</organism>
<accession>A0A9N9MBW7</accession>
<protein>
    <submittedName>
        <fullName evidence="4">Uncharacterized protein</fullName>
    </submittedName>
</protein>
<sequence length="401" mass="44878">MESSDFSFMDFDLSEVASNGCFPVLNIALENLDLYSFDVNFPDKKRYCLLHYAAEKGNVETTTKLLKLKAFPNVLNAEGRTPLHLACQHKHLVVVKLLLQNKALINARDYRGETPISLAVRNQDLAIIKLLISEGADIASRNNIKATLLHVSAEVGDRGLVEFFISEGFDVNFQTVCGDTPLTLAIKNGNTEVVDTLINSYNCDYNITDHKHCNLIHIAIKHKHVDTCKQLMRLKNIDINAVINSDGACPLHLAAEINCPEIIKLLIENQAEINRKDYDGYTPLHIAATYKNNSKAVETLVKLNASINLITINGDLPLHRAAASGNEKGVMLLYRKEFLTWRNRRGYTPIALAEENGRISVVYLLRNLEGDDNSSHNGFKKRVTFTGIPVPKRERKSILDD</sequence>
<dbReference type="SMART" id="SM00248">
    <property type="entry name" value="ANK"/>
    <property type="match status" value="10"/>
</dbReference>
<evidence type="ECO:0000313" key="5">
    <source>
        <dbReference type="Proteomes" id="UP001152799"/>
    </source>
</evidence>
<evidence type="ECO:0000256" key="2">
    <source>
        <dbReference type="ARBA" id="ARBA00023043"/>
    </source>
</evidence>
<keyword evidence="1" id="KW-0677">Repeat</keyword>
<evidence type="ECO:0000256" key="1">
    <source>
        <dbReference type="ARBA" id="ARBA00022737"/>
    </source>
</evidence>
<feature type="repeat" description="ANK" evidence="3">
    <location>
        <begin position="246"/>
        <end position="278"/>
    </location>
</feature>
<keyword evidence="5" id="KW-1185">Reference proteome</keyword>
<dbReference type="Pfam" id="PF00023">
    <property type="entry name" value="Ank"/>
    <property type="match status" value="1"/>
</dbReference>
<dbReference type="PANTHER" id="PTHR24198">
    <property type="entry name" value="ANKYRIN REPEAT AND PROTEIN KINASE DOMAIN-CONTAINING PROTEIN"/>
    <property type="match status" value="1"/>
</dbReference>
<feature type="repeat" description="ANK" evidence="3">
    <location>
        <begin position="177"/>
        <end position="199"/>
    </location>
</feature>
<dbReference type="InterPro" id="IPR036770">
    <property type="entry name" value="Ankyrin_rpt-contain_sf"/>
</dbReference>
<dbReference type="Gene3D" id="1.25.40.20">
    <property type="entry name" value="Ankyrin repeat-containing domain"/>
    <property type="match status" value="3"/>
</dbReference>
<reference evidence="4" key="1">
    <citation type="submission" date="2022-01" db="EMBL/GenBank/DDBJ databases">
        <authorList>
            <person name="King R."/>
        </authorList>
    </citation>
    <scope>NUCLEOTIDE SEQUENCE</scope>
</reference>
<dbReference type="SUPFAM" id="SSF48403">
    <property type="entry name" value="Ankyrin repeat"/>
    <property type="match status" value="1"/>
</dbReference>
<evidence type="ECO:0000256" key="3">
    <source>
        <dbReference type="PROSITE-ProRule" id="PRU00023"/>
    </source>
</evidence>